<evidence type="ECO:0000256" key="1">
    <source>
        <dbReference type="ARBA" id="ARBA00022723"/>
    </source>
</evidence>
<dbReference type="InterPro" id="IPR007588">
    <property type="entry name" value="Znf_FLYWCH"/>
</dbReference>
<feature type="region of interest" description="Disordered" evidence="4">
    <location>
        <begin position="261"/>
        <end position="282"/>
    </location>
</feature>
<feature type="compositionally biased region" description="Basic and acidic residues" evidence="4">
    <location>
        <begin position="270"/>
        <end position="280"/>
    </location>
</feature>
<feature type="domain" description="MADF" evidence="5">
    <location>
        <begin position="10"/>
        <end position="103"/>
    </location>
</feature>
<dbReference type="EMBL" id="AP028909">
    <property type="protein sequence ID" value="BES88464.1"/>
    <property type="molecule type" value="Genomic_DNA"/>
</dbReference>
<reference evidence="6 7" key="1">
    <citation type="submission" date="2023-09" db="EMBL/GenBank/DDBJ databases">
        <title>Nesidiocoris tenuis whole genome shotgun sequence.</title>
        <authorList>
            <person name="Shibata T."/>
            <person name="Shimoda M."/>
            <person name="Kobayashi T."/>
            <person name="Uehara T."/>
        </authorList>
    </citation>
    <scope>NUCLEOTIDE SEQUENCE [LARGE SCALE GENOMIC DNA]</scope>
    <source>
        <strain evidence="6 7">Japan</strain>
    </source>
</reference>
<evidence type="ECO:0000256" key="2">
    <source>
        <dbReference type="ARBA" id="ARBA00022771"/>
    </source>
</evidence>
<dbReference type="Pfam" id="PF10545">
    <property type="entry name" value="MADF_DNA_bdg"/>
    <property type="match status" value="1"/>
</dbReference>
<feature type="compositionally biased region" description="Polar residues" evidence="4">
    <location>
        <begin position="509"/>
        <end position="536"/>
    </location>
</feature>
<evidence type="ECO:0000256" key="3">
    <source>
        <dbReference type="ARBA" id="ARBA00022833"/>
    </source>
</evidence>
<keyword evidence="3" id="KW-0862">Zinc</keyword>
<evidence type="ECO:0000313" key="6">
    <source>
        <dbReference type="EMBL" id="BES88464.1"/>
    </source>
</evidence>
<name>A0ABN7A854_9HEMI</name>
<dbReference type="Pfam" id="PF04500">
    <property type="entry name" value="FLYWCH"/>
    <property type="match status" value="1"/>
</dbReference>
<dbReference type="PANTHER" id="PTHR21505">
    <property type="entry name" value="MADF DOMAIN-CONTAINING PROTEIN-RELATED"/>
    <property type="match status" value="1"/>
</dbReference>
<feature type="region of interest" description="Disordered" evidence="4">
    <location>
        <begin position="462"/>
        <end position="536"/>
    </location>
</feature>
<proteinExistence type="predicted"/>
<evidence type="ECO:0000256" key="4">
    <source>
        <dbReference type="SAM" id="MobiDB-lite"/>
    </source>
</evidence>
<protein>
    <submittedName>
        <fullName evidence="6">Alcohol dehydrogenase transcription factor Myb/SANT-like</fullName>
    </submittedName>
</protein>
<feature type="compositionally biased region" description="Polar residues" evidence="4">
    <location>
        <begin position="350"/>
        <end position="369"/>
    </location>
</feature>
<dbReference type="Proteomes" id="UP001307889">
    <property type="component" value="Chromosome 1"/>
</dbReference>
<feature type="region of interest" description="Disordered" evidence="4">
    <location>
        <begin position="325"/>
        <end position="371"/>
    </location>
</feature>
<keyword evidence="1" id="KW-0479">Metal-binding</keyword>
<keyword evidence="2" id="KW-0863">Zinc-finger</keyword>
<dbReference type="PROSITE" id="PS51029">
    <property type="entry name" value="MADF"/>
    <property type="match status" value="1"/>
</dbReference>
<evidence type="ECO:0000313" key="7">
    <source>
        <dbReference type="Proteomes" id="UP001307889"/>
    </source>
</evidence>
<accession>A0ABN7A854</accession>
<evidence type="ECO:0000259" key="5">
    <source>
        <dbReference type="PROSITE" id="PS51029"/>
    </source>
</evidence>
<keyword evidence="7" id="KW-1185">Reference proteome</keyword>
<gene>
    <name evidence="6" type="ORF">NTJ_01270</name>
</gene>
<dbReference type="PANTHER" id="PTHR21505:SF8">
    <property type="entry name" value="DPT-YFP REPRESSOR BY OVEREXPRESSION, ISOFORM D-RELATED"/>
    <property type="match status" value="1"/>
</dbReference>
<dbReference type="InterPro" id="IPR006578">
    <property type="entry name" value="MADF-dom"/>
</dbReference>
<dbReference type="SMART" id="SM00595">
    <property type="entry name" value="MADF"/>
    <property type="match status" value="1"/>
</dbReference>
<dbReference type="Gene3D" id="2.20.25.240">
    <property type="match status" value="1"/>
</dbReference>
<organism evidence="6 7">
    <name type="scientific">Nesidiocoris tenuis</name>
    <dbReference type="NCBI Taxonomy" id="355587"/>
    <lineage>
        <taxon>Eukaryota</taxon>
        <taxon>Metazoa</taxon>
        <taxon>Ecdysozoa</taxon>
        <taxon>Arthropoda</taxon>
        <taxon>Hexapoda</taxon>
        <taxon>Insecta</taxon>
        <taxon>Pterygota</taxon>
        <taxon>Neoptera</taxon>
        <taxon>Paraneoptera</taxon>
        <taxon>Hemiptera</taxon>
        <taxon>Heteroptera</taxon>
        <taxon>Panheteroptera</taxon>
        <taxon>Cimicomorpha</taxon>
        <taxon>Miridae</taxon>
        <taxon>Dicyphina</taxon>
        <taxon>Nesidiocoris</taxon>
    </lineage>
</organism>
<feature type="compositionally biased region" description="Polar residues" evidence="4">
    <location>
        <begin position="462"/>
        <end position="500"/>
    </location>
</feature>
<sequence length="536" mass="60796">MSFSDNEILNLIELYRERASLWDPSHSEYKNKDERHNALTEIAESFGVEKSEIEKKIRYLQSHFSRERKKEFESKTTCSSADEIYESKWFAYKPLLFLVDKRRPRKAEDCVEGVHRQRQEIGGSQCLKSRSARSSNIPTSEASFIPGTRGKQMLLLKRYKFCENRTLASDETKWRCSVKSCGAWVKTWGRTTRVSEYNSIHNHDPLTAKEELKLQIAGAAKRKARDEPEERPGKIFQGLIDSLSAKKLTTDDVRNVKQAMYRERRKKHSRESWSPKKTQEASEIMDGMHTTKEEQFLLDSTVTDHEREENFELGGDKIIKQEVDIEQSEEDQEPKLNATGLSDFQDENTNDSSSTNISRAERSPTTSASFPIINTMANRLMPIESQRHDVRDEFTVFGELVAIKLRNLTSLQSRYLAQSAINEALFKAEMGMFEPSNALNHAMTLSQHPQLPLNINKVCQPSTASNSGIPMATSEPSRSPSFVRTTLCSPTTDASTSPDYHNSPLPGDSHSQLETEPSEASQLQMLPSSPASSSIP</sequence>